<proteinExistence type="evidence at transcript level"/>
<dbReference type="EMBL" id="AF538350">
    <property type="protein sequence ID" value="AAN15133.1"/>
    <property type="molecule type" value="mRNA"/>
</dbReference>
<organism evidence="1">
    <name type="scientific">Lolium perenne</name>
    <name type="common">Perennial ryegrass</name>
    <dbReference type="NCBI Taxonomy" id="4522"/>
    <lineage>
        <taxon>Eukaryota</taxon>
        <taxon>Viridiplantae</taxon>
        <taxon>Streptophyta</taxon>
        <taxon>Embryophyta</taxon>
        <taxon>Tracheophyta</taxon>
        <taxon>Spermatophyta</taxon>
        <taxon>Magnoliopsida</taxon>
        <taxon>Liliopsida</taxon>
        <taxon>Poales</taxon>
        <taxon>Poaceae</taxon>
        <taxon>BOP clade</taxon>
        <taxon>Pooideae</taxon>
        <taxon>Poodae</taxon>
        <taxon>Poeae</taxon>
        <taxon>Poeae Chloroplast Group 2 (Poeae type)</taxon>
        <taxon>Loliodinae</taxon>
        <taxon>Loliinae</taxon>
        <taxon>Lolium</taxon>
    </lineage>
</organism>
<accession>Q8GSB9</accession>
<sequence length="12" mass="1455">MEDAWLEHLHSS</sequence>
<reference evidence="1" key="1">
    <citation type="journal article" date="2003" name="J. Plant Physiol.">
        <title>Molecular cloning and characterization of a cDNA encoding a ryegrass (Lolium perenne) ENOD40 homologue.</title>
        <authorList>
            <person name="Larsen K."/>
        </authorList>
    </citation>
    <scope>NUCLEOTIDE SEQUENCE</scope>
    <source>
        <tissue evidence="2">Leaf</tissue>
        <tissue evidence="1">Stem</tissue>
    </source>
</reference>
<dbReference type="EMBL" id="AF538351">
    <property type="protein sequence ID" value="AAN15134.1"/>
    <property type="molecule type" value="Genomic_DNA"/>
</dbReference>
<protein>
    <submittedName>
        <fullName evidence="1 2">ENOD40</fullName>
    </submittedName>
</protein>
<name>Q8GSB9_LOLPR</name>
<evidence type="ECO:0000313" key="1">
    <source>
        <dbReference type="EMBL" id="AAN15133.1"/>
    </source>
</evidence>
<evidence type="ECO:0000313" key="2">
    <source>
        <dbReference type="EMBL" id="AAN15134.1"/>
    </source>
</evidence>